<sequence length="425" mass="45635">MKTLYTLCTLLVLSTQQTFAQTYTFNWATSFVTSWLTGVLSGNANNINSSTVNATVSISSSQGNTAFTNFGAFAAPVVSGSPFTTNLSTITSNIAIGCDFSNKSNYADIVITFNSAVKNVSFNVADIDKLAWWSSTYFDEIVVTGTNSGLAVTNPTITKLVTGSNYVTIAGNVATANTNWGEGGNSASSVADQNGTVIVNFGSTILTAITIRYRNNTASQNNPEEQSIAIGNISFERASTLPLTLTSFNGVVNNNAVQLNWTSALEENLEKYIVEKSTNATHWQTLSTVKAAVNSNSTNEYNVTDPNAAPVNYYRLKQVDVDGNYTYSQIIRIRSGTNDKTGIKLYPNPAINAATVTINSKTKLTAHIKVYNQFGTQLQHLQRQLITGSNNIPVPGIQTLPSGTYIVSVEDEAGNKIGTTSFIKQ</sequence>
<dbReference type="OrthoDB" id="9786188at2"/>
<gene>
    <name evidence="3" type="ORF">FAM09_06345</name>
</gene>
<protein>
    <submittedName>
        <fullName evidence="3">T9SS type A sorting domain-containing protein</fullName>
    </submittedName>
</protein>
<comment type="caution">
    <text evidence="3">The sequence shown here is derived from an EMBL/GenBank/DDBJ whole genome shotgun (WGS) entry which is preliminary data.</text>
</comment>
<feature type="domain" description="Secretion system C-terminal sorting" evidence="2">
    <location>
        <begin position="345"/>
        <end position="417"/>
    </location>
</feature>
<dbReference type="InterPro" id="IPR013783">
    <property type="entry name" value="Ig-like_fold"/>
</dbReference>
<organism evidence="3 4">
    <name type="scientific">Niastella caeni</name>
    <dbReference type="NCBI Taxonomy" id="2569763"/>
    <lineage>
        <taxon>Bacteria</taxon>
        <taxon>Pseudomonadati</taxon>
        <taxon>Bacteroidota</taxon>
        <taxon>Chitinophagia</taxon>
        <taxon>Chitinophagales</taxon>
        <taxon>Chitinophagaceae</taxon>
        <taxon>Niastella</taxon>
    </lineage>
</organism>
<dbReference type="EMBL" id="STFF01000001">
    <property type="protein sequence ID" value="THU41715.1"/>
    <property type="molecule type" value="Genomic_DNA"/>
</dbReference>
<proteinExistence type="predicted"/>
<feature type="chain" id="PRO_5020532973" evidence="1">
    <location>
        <begin position="21"/>
        <end position="425"/>
    </location>
</feature>
<reference evidence="3 4" key="1">
    <citation type="submission" date="2019-04" db="EMBL/GenBank/DDBJ databases">
        <title>Niastella caeni sp. nov., isolated from activated sludge.</title>
        <authorList>
            <person name="Sheng M."/>
        </authorList>
    </citation>
    <scope>NUCLEOTIDE SEQUENCE [LARGE SCALE GENOMIC DNA]</scope>
    <source>
        <strain evidence="3 4">HX-2-15</strain>
    </source>
</reference>
<dbReference type="Gene3D" id="2.60.40.10">
    <property type="entry name" value="Immunoglobulins"/>
    <property type="match status" value="1"/>
</dbReference>
<name>A0A4S8I1C6_9BACT</name>
<dbReference type="Pfam" id="PF18962">
    <property type="entry name" value="Por_Secre_tail"/>
    <property type="match status" value="1"/>
</dbReference>
<dbReference type="RefSeq" id="WP_136576203.1">
    <property type="nucleotide sequence ID" value="NZ_STFF01000001.1"/>
</dbReference>
<dbReference type="SUPFAM" id="SSF49785">
    <property type="entry name" value="Galactose-binding domain-like"/>
    <property type="match status" value="1"/>
</dbReference>
<keyword evidence="1" id="KW-0732">Signal</keyword>
<feature type="signal peptide" evidence="1">
    <location>
        <begin position="1"/>
        <end position="20"/>
    </location>
</feature>
<evidence type="ECO:0000313" key="4">
    <source>
        <dbReference type="Proteomes" id="UP000306918"/>
    </source>
</evidence>
<dbReference type="InterPro" id="IPR026444">
    <property type="entry name" value="Secre_tail"/>
</dbReference>
<evidence type="ECO:0000313" key="3">
    <source>
        <dbReference type="EMBL" id="THU41715.1"/>
    </source>
</evidence>
<dbReference type="InterPro" id="IPR008979">
    <property type="entry name" value="Galactose-bd-like_sf"/>
</dbReference>
<evidence type="ECO:0000259" key="2">
    <source>
        <dbReference type="Pfam" id="PF18962"/>
    </source>
</evidence>
<dbReference type="Proteomes" id="UP000306918">
    <property type="component" value="Unassembled WGS sequence"/>
</dbReference>
<evidence type="ECO:0000256" key="1">
    <source>
        <dbReference type="SAM" id="SignalP"/>
    </source>
</evidence>
<accession>A0A4S8I1C6</accession>
<dbReference type="AlphaFoldDB" id="A0A4S8I1C6"/>
<dbReference type="NCBIfam" id="TIGR04183">
    <property type="entry name" value="Por_Secre_tail"/>
    <property type="match status" value="1"/>
</dbReference>
<keyword evidence="4" id="KW-1185">Reference proteome</keyword>